<evidence type="ECO:0000313" key="4">
    <source>
        <dbReference type="Proteomes" id="UP000749040"/>
    </source>
</evidence>
<dbReference type="GO" id="GO:0016787">
    <property type="term" value="F:hydrolase activity"/>
    <property type="evidence" value="ECO:0007669"/>
    <property type="project" value="UniProtKB-KW"/>
</dbReference>
<dbReference type="Gene3D" id="3.40.50.1820">
    <property type="entry name" value="alpha/beta hydrolase"/>
    <property type="match status" value="1"/>
</dbReference>
<dbReference type="InterPro" id="IPR029058">
    <property type="entry name" value="AB_hydrolase_fold"/>
</dbReference>
<dbReference type="Proteomes" id="UP000749040">
    <property type="component" value="Unassembled WGS sequence"/>
</dbReference>
<sequence>MPMIGTNGIQLSYQRAGSGDPVLFIMGSGASGRMWTMHQTPALVRLGYECITFDNRGIAPSDTPPGRYRLDDLLADTKGLIDGLGLGRCHLVGMSLGALVAQELALHHPETVRSAVLIATRGRADVMRAALRRAERALAESDVRLPPEYEAVVDVCQMLSPATLNDDDAMSTWLDVFELAGDREKRAAGQAWVDLESDRRALLRTVTVPCRVIAFTDDLMTPPHLGAEVAEAIPDCDYAEVAGAGHLGILERPAEVNELISAFLEKH</sequence>
<accession>A0ABS2U548</accession>
<proteinExistence type="predicted"/>
<dbReference type="RefSeq" id="WP_205365231.1">
    <property type="nucleotide sequence ID" value="NZ_JADKYB010000050.1"/>
</dbReference>
<reference evidence="3 4" key="1">
    <citation type="submission" date="2021-01" db="EMBL/GenBank/DDBJ databases">
        <title>Streptomyces acididurans sp. nov., isolated from a peat swamp forest soil.</title>
        <authorList>
            <person name="Chantavorakit T."/>
            <person name="Duangmal K."/>
        </authorList>
    </citation>
    <scope>NUCLEOTIDE SEQUENCE [LARGE SCALE GENOMIC DNA]</scope>
    <source>
        <strain evidence="3 4">KK5PA1</strain>
    </source>
</reference>
<feature type="domain" description="AB hydrolase-1" evidence="2">
    <location>
        <begin position="21"/>
        <end position="253"/>
    </location>
</feature>
<dbReference type="InterPro" id="IPR050471">
    <property type="entry name" value="AB_hydrolase"/>
</dbReference>
<organism evidence="3 4">
    <name type="scientific">Actinacidiphila acididurans</name>
    <dbReference type="NCBI Taxonomy" id="2784346"/>
    <lineage>
        <taxon>Bacteria</taxon>
        <taxon>Bacillati</taxon>
        <taxon>Actinomycetota</taxon>
        <taxon>Actinomycetes</taxon>
        <taxon>Kitasatosporales</taxon>
        <taxon>Streptomycetaceae</taxon>
        <taxon>Actinacidiphila</taxon>
    </lineage>
</organism>
<gene>
    <name evidence="3" type="ORF">ITX44_40500</name>
</gene>
<name>A0ABS2U548_9ACTN</name>
<evidence type="ECO:0000256" key="1">
    <source>
        <dbReference type="ARBA" id="ARBA00022559"/>
    </source>
</evidence>
<dbReference type="PANTHER" id="PTHR43433">
    <property type="entry name" value="HYDROLASE, ALPHA/BETA FOLD FAMILY PROTEIN"/>
    <property type="match status" value="1"/>
</dbReference>
<comment type="caution">
    <text evidence="3">The sequence shown here is derived from an EMBL/GenBank/DDBJ whole genome shotgun (WGS) entry which is preliminary data.</text>
</comment>
<dbReference type="Pfam" id="PF00561">
    <property type="entry name" value="Abhydrolase_1"/>
    <property type="match status" value="1"/>
</dbReference>
<keyword evidence="1" id="KW-0575">Peroxidase</keyword>
<keyword evidence="4" id="KW-1185">Reference proteome</keyword>
<dbReference type="PANTHER" id="PTHR43433:SF5">
    <property type="entry name" value="AB HYDROLASE-1 DOMAIN-CONTAINING PROTEIN"/>
    <property type="match status" value="1"/>
</dbReference>
<keyword evidence="3" id="KW-0378">Hydrolase</keyword>
<evidence type="ECO:0000259" key="2">
    <source>
        <dbReference type="Pfam" id="PF00561"/>
    </source>
</evidence>
<protein>
    <submittedName>
        <fullName evidence="3">Alpha/beta hydrolase</fullName>
    </submittedName>
</protein>
<evidence type="ECO:0000313" key="3">
    <source>
        <dbReference type="EMBL" id="MBM9510735.1"/>
    </source>
</evidence>
<dbReference type="EMBL" id="JADKYB010000050">
    <property type="protein sequence ID" value="MBM9510735.1"/>
    <property type="molecule type" value="Genomic_DNA"/>
</dbReference>
<dbReference type="PRINTS" id="PR00412">
    <property type="entry name" value="EPOXHYDRLASE"/>
</dbReference>
<dbReference type="InterPro" id="IPR000639">
    <property type="entry name" value="Epox_hydrolase-like"/>
</dbReference>
<dbReference type="SUPFAM" id="SSF53474">
    <property type="entry name" value="alpha/beta-Hydrolases"/>
    <property type="match status" value="1"/>
</dbReference>
<dbReference type="InterPro" id="IPR000073">
    <property type="entry name" value="AB_hydrolase_1"/>
</dbReference>
<keyword evidence="1" id="KW-0560">Oxidoreductase</keyword>